<evidence type="ECO:0000259" key="2">
    <source>
        <dbReference type="Pfam" id="PF23868"/>
    </source>
</evidence>
<dbReference type="PANTHER" id="PTHR38644:SF1">
    <property type="entry name" value="EXPRESSED PROTEIN"/>
    <property type="match status" value="1"/>
</dbReference>
<protein>
    <recommendedName>
        <fullName evidence="2">Mmc1 C-terminal domain-containing protein</fullName>
    </recommendedName>
</protein>
<dbReference type="Proteomes" id="UP000777438">
    <property type="component" value="Unassembled WGS sequence"/>
</dbReference>
<organism evidence="3 4">
    <name type="scientific">Thelonectria olida</name>
    <dbReference type="NCBI Taxonomy" id="1576542"/>
    <lineage>
        <taxon>Eukaryota</taxon>
        <taxon>Fungi</taxon>
        <taxon>Dikarya</taxon>
        <taxon>Ascomycota</taxon>
        <taxon>Pezizomycotina</taxon>
        <taxon>Sordariomycetes</taxon>
        <taxon>Hypocreomycetidae</taxon>
        <taxon>Hypocreales</taxon>
        <taxon>Nectriaceae</taxon>
        <taxon>Thelonectria</taxon>
    </lineage>
</organism>
<name>A0A9P8W9T1_9HYPO</name>
<dbReference type="InterPro" id="IPR056196">
    <property type="entry name" value="Mmc1_C"/>
</dbReference>
<keyword evidence="4" id="KW-1185">Reference proteome</keyword>
<evidence type="ECO:0000313" key="3">
    <source>
        <dbReference type="EMBL" id="KAH6893169.1"/>
    </source>
</evidence>
<evidence type="ECO:0000313" key="4">
    <source>
        <dbReference type="Proteomes" id="UP000777438"/>
    </source>
</evidence>
<evidence type="ECO:0000256" key="1">
    <source>
        <dbReference type="SAM" id="MobiDB-lite"/>
    </source>
</evidence>
<sequence length="634" mass="68882">MAPRRPGLPNAGSIRALIRPQKPQGASICPFCSIVPTGRGRPRSRRDIPSRRFQSTTVNSNHARRELEQALLDLQKHAPAFVNLPRLQLALQGLRQRPGRESVRVAILGLASGSDAGKAAKDVLGLLLADPLKDEAEWERQLKDHDPKNPLIVRVGPATESQSGLTISKTNLLSEVQVSSADWNGFNLELLFMEINTPTASMSDVSVQSVESALLIPTVNIPSAENRVTPVTTPVHKTILIADGFMGAVDLAALPVLEGNDSILSAVNLKGVNKDQLEANFEVVDTSLAKKGVDLFREGPENAMEYNHLWSSSNITTLGAWLKSGLTTSGDSTKPAVRRLIASLLQSTLSRVQAEEAHKLSDALTSSTSSPPVSKNLEDALGQWAQRAHSELQDELDLAFTSHRWRKLGWWQLFWRVDDVAMLTNEMLSQRFLPTAQQELVYLAGRIAESTQASPKYPQPLSRKDVEAAVKQLGPGDISGVVPVTAATSSSLPKWPGHIAFTRRYLQDETIPALQALAQKLVLQSLGTSGMTTSLAALLYVSSFSGTIYEAGAVAALGIMWSLSQLQKKWDAARTFWEGEVREEGRKAVRAAEDSVANVLVDGGRQEISAGATEELDKVRQMVTTAEDALARMK</sequence>
<comment type="caution">
    <text evidence="3">The sequence shown here is derived from an EMBL/GenBank/DDBJ whole genome shotgun (WGS) entry which is preliminary data.</text>
</comment>
<proteinExistence type="predicted"/>
<dbReference type="AlphaFoldDB" id="A0A9P8W9T1"/>
<accession>A0A9P8W9T1</accession>
<gene>
    <name evidence="3" type="ORF">B0T10DRAFT_400139</name>
</gene>
<dbReference type="PANTHER" id="PTHR38644">
    <property type="entry name" value="EXPRESSED PROTEIN"/>
    <property type="match status" value="1"/>
</dbReference>
<dbReference type="OrthoDB" id="5319015at2759"/>
<dbReference type="EMBL" id="JAGPYM010000006">
    <property type="protein sequence ID" value="KAH6893169.1"/>
    <property type="molecule type" value="Genomic_DNA"/>
</dbReference>
<dbReference type="Pfam" id="PF23867">
    <property type="entry name" value="Mmc1_N"/>
    <property type="match status" value="1"/>
</dbReference>
<feature type="domain" description="Mmc1 C-terminal" evidence="2">
    <location>
        <begin position="378"/>
        <end position="586"/>
    </location>
</feature>
<dbReference type="Pfam" id="PF23868">
    <property type="entry name" value="Mmc1_C"/>
    <property type="match status" value="1"/>
</dbReference>
<reference evidence="3 4" key="1">
    <citation type="journal article" date="2021" name="Nat. Commun.">
        <title>Genetic determinants of endophytism in the Arabidopsis root mycobiome.</title>
        <authorList>
            <person name="Mesny F."/>
            <person name="Miyauchi S."/>
            <person name="Thiergart T."/>
            <person name="Pickel B."/>
            <person name="Atanasova L."/>
            <person name="Karlsson M."/>
            <person name="Huettel B."/>
            <person name="Barry K.W."/>
            <person name="Haridas S."/>
            <person name="Chen C."/>
            <person name="Bauer D."/>
            <person name="Andreopoulos W."/>
            <person name="Pangilinan J."/>
            <person name="LaButti K."/>
            <person name="Riley R."/>
            <person name="Lipzen A."/>
            <person name="Clum A."/>
            <person name="Drula E."/>
            <person name="Henrissat B."/>
            <person name="Kohler A."/>
            <person name="Grigoriev I.V."/>
            <person name="Martin F.M."/>
            <person name="Hacquard S."/>
        </authorList>
    </citation>
    <scope>NUCLEOTIDE SEQUENCE [LARGE SCALE GENOMIC DNA]</scope>
    <source>
        <strain evidence="3 4">MPI-CAGE-CH-0241</strain>
    </source>
</reference>
<feature type="region of interest" description="Disordered" evidence="1">
    <location>
        <begin position="38"/>
        <end position="60"/>
    </location>
</feature>